<gene>
    <name evidence="1" type="ORF">AFI02nite_12500</name>
</gene>
<dbReference type="Proteomes" id="UP000321787">
    <property type="component" value="Unassembled WGS sequence"/>
</dbReference>
<dbReference type="EMBL" id="BJTZ01000005">
    <property type="protein sequence ID" value="GEK13214.1"/>
    <property type="molecule type" value="Genomic_DNA"/>
</dbReference>
<accession>A0A510UF18</accession>
<evidence type="ECO:0000313" key="1">
    <source>
        <dbReference type="EMBL" id="GEK13214.1"/>
    </source>
</evidence>
<protein>
    <submittedName>
        <fullName evidence="1">Uncharacterized protein</fullName>
    </submittedName>
</protein>
<name>A0A510UF18_ALIFS</name>
<dbReference type="RefSeq" id="WP_146862865.1">
    <property type="nucleotide sequence ID" value="NZ_BJTZ01000005.1"/>
</dbReference>
<dbReference type="AlphaFoldDB" id="A0A510UF18"/>
<sequence>MDLETKSQFEQLLKNNNIPTTEEEIHAVFKKEVEDQGSLISNDSKYSPFWRLIKAIITKPYMWLLSFLINTVLPQSFVKTATGFFLDLYLDSVNLKRKPASKAIGFVLFERNPESPELLLQANFTISTELINGKVYKLVIPEATILPANETLIKVNCIASDTGDDFNLSAGYYCIPQSPLPGLIRVYNPEDWLTQPGADIENNTDARERYRAQFAAASGWFVDDKYKLIMSEFGGVKADQIYIEKNAPRGPGSANAYLLLDSGTPSEPFLNVINNAVINDGYHGLGDDMLAMALPEIEVEITLEVTPIINLSDDERNKLMFDIGQYIRCVFRENQAYPDAMKTWPQSLFSFSTLNQELRNHFDKIESLYFSNRDFKSSFNIARIKTLTITDTGPSYA</sequence>
<proteinExistence type="predicted"/>
<organism evidence="1 2">
    <name type="scientific">Aliivibrio fischeri</name>
    <name type="common">Vibrio fischeri</name>
    <dbReference type="NCBI Taxonomy" id="668"/>
    <lineage>
        <taxon>Bacteria</taxon>
        <taxon>Pseudomonadati</taxon>
        <taxon>Pseudomonadota</taxon>
        <taxon>Gammaproteobacteria</taxon>
        <taxon>Vibrionales</taxon>
        <taxon>Vibrionaceae</taxon>
        <taxon>Aliivibrio</taxon>
    </lineage>
</organism>
<evidence type="ECO:0000313" key="2">
    <source>
        <dbReference type="Proteomes" id="UP000321787"/>
    </source>
</evidence>
<comment type="caution">
    <text evidence="1">The sequence shown here is derived from an EMBL/GenBank/DDBJ whole genome shotgun (WGS) entry which is preliminary data.</text>
</comment>
<reference evidence="1 2" key="1">
    <citation type="submission" date="2019-07" db="EMBL/GenBank/DDBJ databases">
        <title>Whole genome shotgun sequence of Aliivibrio fischeri NBRC 101058.</title>
        <authorList>
            <person name="Hosoyama A."/>
            <person name="Uohara A."/>
            <person name="Ohji S."/>
            <person name="Ichikawa N."/>
        </authorList>
    </citation>
    <scope>NUCLEOTIDE SEQUENCE [LARGE SCALE GENOMIC DNA]</scope>
    <source>
        <strain evidence="1 2">NBRC 101058</strain>
    </source>
</reference>